<accession>A0ABU9VVV3</accession>
<gene>
    <name evidence="10" type="ORF">AAIG11_12470</name>
</gene>
<name>A0ABU9VVV3_9CLOT</name>
<evidence type="ECO:0000256" key="2">
    <source>
        <dbReference type="ARBA" id="ARBA00010735"/>
    </source>
</evidence>
<feature type="compositionally biased region" description="Low complexity" evidence="8">
    <location>
        <begin position="16"/>
        <end position="29"/>
    </location>
</feature>
<evidence type="ECO:0000256" key="5">
    <source>
        <dbReference type="ARBA" id="ARBA00022692"/>
    </source>
</evidence>
<keyword evidence="4" id="KW-1003">Cell membrane</keyword>
<dbReference type="InterPro" id="IPR011606">
    <property type="entry name" value="Brnchd-chn_aa_trnsp_permease"/>
</dbReference>
<dbReference type="Proteomes" id="UP001407405">
    <property type="component" value="Unassembled WGS sequence"/>
</dbReference>
<keyword evidence="3" id="KW-0813">Transport</keyword>
<feature type="transmembrane region" description="Helical" evidence="9">
    <location>
        <begin position="36"/>
        <end position="57"/>
    </location>
</feature>
<keyword evidence="11" id="KW-1185">Reference proteome</keyword>
<keyword evidence="6 9" id="KW-1133">Transmembrane helix</keyword>
<evidence type="ECO:0000256" key="9">
    <source>
        <dbReference type="SAM" id="Phobius"/>
    </source>
</evidence>
<comment type="caution">
    <text evidence="10">The sequence shown here is derived from an EMBL/GenBank/DDBJ whole genome shotgun (WGS) entry which is preliminary data.</text>
</comment>
<comment type="subcellular location">
    <subcellularLocation>
        <location evidence="1">Cell membrane</location>
        <topology evidence="1">Multi-pass membrane protein</topology>
    </subcellularLocation>
</comment>
<protein>
    <submittedName>
        <fullName evidence="10">AzlC family ABC transporter permease</fullName>
    </submittedName>
</protein>
<feature type="compositionally biased region" description="Polar residues" evidence="8">
    <location>
        <begin position="1"/>
        <end position="10"/>
    </location>
</feature>
<evidence type="ECO:0000256" key="1">
    <source>
        <dbReference type="ARBA" id="ARBA00004651"/>
    </source>
</evidence>
<feature type="transmembrane region" description="Helical" evidence="9">
    <location>
        <begin position="180"/>
        <end position="199"/>
    </location>
</feature>
<dbReference type="Pfam" id="PF03591">
    <property type="entry name" value="AzlC"/>
    <property type="match status" value="1"/>
</dbReference>
<evidence type="ECO:0000256" key="6">
    <source>
        <dbReference type="ARBA" id="ARBA00022989"/>
    </source>
</evidence>
<evidence type="ECO:0000256" key="7">
    <source>
        <dbReference type="ARBA" id="ARBA00023136"/>
    </source>
</evidence>
<evidence type="ECO:0000256" key="8">
    <source>
        <dbReference type="SAM" id="MobiDB-lite"/>
    </source>
</evidence>
<feature type="transmembrane region" description="Helical" evidence="9">
    <location>
        <begin position="69"/>
        <end position="90"/>
    </location>
</feature>
<comment type="similarity">
    <text evidence="2">Belongs to the AzlC family.</text>
</comment>
<dbReference type="EMBL" id="JBCITM010000014">
    <property type="protein sequence ID" value="MEN1761298.1"/>
    <property type="molecule type" value="Genomic_DNA"/>
</dbReference>
<evidence type="ECO:0000313" key="11">
    <source>
        <dbReference type="Proteomes" id="UP001407405"/>
    </source>
</evidence>
<feature type="transmembrane region" description="Helical" evidence="9">
    <location>
        <begin position="208"/>
        <end position="225"/>
    </location>
</feature>
<proteinExistence type="inferred from homology"/>
<organism evidence="10 11">
    <name type="scientific">Anoxynatronum sibiricum</name>
    <dbReference type="NCBI Taxonomy" id="210623"/>
    <lineage>
        <taxon>Bacteria</taxon>
        <taxon>Bacillati</taxon>
        <taxon>Bacillota</taxon>
        <taxon>Clostridia</taxon>
        <taxon>Eubacteriales</taxon>
        <taxon>Clostridiaceae</taxon>
        <taxon>Anoxynatronum</taxon>
    </lineage>
</organism>
<evidence type="ECO:0000313" key="10">
    <source>
        <dbReference type="EMBL" id="MEN1761298.1"/>
    </source>
</evidence>
<feature type="region of interest" description="Disordered" evidence="8">
    <location>
        <begin position="1"/>
        <end position="30"/>
    </location>
</feature>
<keyword evidence="7 9" id="KW-0472">Membrane</keyword>
<dbReference type="RefSeq" id="WP_343186597.1">
    <property type="nucleotide sequence ID" value="NZ_JBCITM010000014.1"/>
</dbReference>
<feature type="transmembrane region" description="Helical" evidence="9">
    <location>
        <begin position="152"/>
        <end position="174"/>
    </location>
</feature>
<evidence type="ECO:0000256" key="3">
    <source>
        <dbReference type="ARBA" id="ARBA00022448"/>
    </source>
</evidence>
<keyword evidence="5 9" id="KW-0812">Transmembrane</keyword>
<feature type="transmembrane region" description="Helical" evidence="9">
    <location>
        <begin position="231"/>
        <end position="248"/>
    </location>
</feature>
<sequence length="268" mass="28790">MNPEKQSTYKIESPEGESSGGTEPASESTLKAKDGLAAGVPIIMGYVPVAIAFGVLSRNVGISLLHTQLFSLVVFAGASQFMAINLIALGTGMGQIILTTLLMNFRHFLMSASLSQRLGPQPKTRIPLLAFGVTDEVFSVAMTRRESLSPSFVLVLEAMAYLSWNGGTFLGYWLGDILPAMVQASLGIALYALFVAILLPEMRRSRQVLVLALGAGLLHTLLEKADLLPGGWNLVAVIVLVSWLGTYWPENRAKTNSQEKAGESHVAE</sequence>
<dbReference type="PANTHER" id="PTHR34979">
    <property type="entry name" value="INNER MEMBRANE PROTEIN YGAZ"/>
    <property type="match status" value="1"/>
</dbReference>
<reference evidence="10 11" key="1">
    <citation type="submission" date="2024-04" db="EMBL/GenBank/DDBJ databases">
        <title>Genome sequencing and metabolic network reconstruction of aminoacids and betaine degradation by Anoxynatronum sibiricum.</title>
        <authorList>
            <person name="Detkova E.N."/>
            <person name="Boltjanskaja Y.V."/>
            <person name="Mardanov A.V."/>
            <person name="Kevbrin V."/>
        </authorList>
    </citation>
    <scope>NUCLEOTIDE SEQUENCE [LARGE SCALE GENOMIC DNA]</scope>
    <source>
        <strain evidence="10 11">Z-7981</strain>
    </source>
</reference>
<evidence type="ECO:0000256" key="4">
    <source>
        <dbReference type="ARBA" id="ARBA00022475"/>
    </source>
</evidence>
<dbReference type="PANTHER" id="PTHR34979:SF1">
    <property type="entry name" value="INNER MEMBRANE PROTEIN YGAZ"/>
    <property type="match status" value="1"/>
</dbReference>